<feature type="disulfide bond" evidence="16">
    <location>
        <begin position="254"/>
        <end position="306"/>
    </location>
</feature>
<comment type="subcellular location">
    <subcellularLocation>
        <location evidence="1">Secreted</location>
        <location evidence="1">Extracellular space</location>
        <location evidence="1">Extracellular matrix</location>
    </subcellularLocation>
</comment>
<evidence type="ECO:0000256" key="8">
    <source>
        <dbReference type="ARBA" id="ARBA00022737"/>
    </source>
</evidence>
<dbReference type="GO" id="GO:0031012">
    <property type="term" value="C:extracellular matrix"/>
    <property type="evidence" value="ECO:0007669"/>
    <property type="project" value="TreeGrafter"/>
</dbReference>
<evidence type="ECO:0000259" key="19">
    <source>
        <dbReference type="PROSITE" id="PS50215"/>
    </source>
</evidence>
<evidence type="ECO:0000256" key="14">
    <source>
        <dbReference type="PIRSR" id="PIRSR613273-1"/>
    </source>
</evidence>
<dbReference type="FunFam" id="2.20.100.10:FF:000005">
    <property type="entry name" value="ADAM metallopeptidase with thrombospondin type 1 motif 9"/>
    <property type="match status" value="1"/>
</dbReference>
<dbReference type="InterPro" id="IPR024079">
    <property type="entry name" value="MetalloPept_cat_dom_sf"/>
</dbReference>
<evidence type="ECO:0000256" key="10">
    <source>
        <dbReference type="ARBA" id="ARBA00022833"/>
    </source>
</evidence>
<dbReference type="FunFam" id="2.60.120.830:FF:000001">
    <property type="entry name" value="A disintegrin and metalloproteinase with thrombospondin motifs 1"/>
    <property type="match status" value="1"/>
</dbReference>
<feature type="disulfide bond" evidence="16">
    <location>
        <begin position="422"/>
        <end position="444"/>
    </location>
</feature>
<feature type="binding site" evidence="15 17">
    <location>
        <position position="326"/>
    </location>
    <ligand>
        <name>Zn(2+)</name>
        <dbReference type="ChEBI" id="CHEBI:29105"/>
        <note>catalytic</note>
    </ligand>
</feature>
<evidence type="ECO:0000256" key="2">
    <source>
        <dbReference type="ARBA" id="ARBA00022525"/>
    </source>
</evidence>
<evidence type="ECO:0000256" key="1">
    <source>
        <dbReference type="ARBA" id="ARBA00004498"/>
    </source>
</evidence>
<dbReference type="PROSITE" id="PS50215">
    <property type="entry name" value="ADAM_MEPRO"/>
    <property type="match status" value="1"/>
</dbReference>
<feature type="binding site" evidence="15">
    <location>
        <position position="386"/>
    </location>
    <ligand>
        <name>Ca(2+)</name>
        <dbReference type="ChEBI" id="CHEBI:29108"/>
        <label>1</label>
    </ligand>
</feature>
<keyword evidence="11" id="KW-0482">Metalloprotease</keyword>
<evidence type="ECO:0000256" key="13">
    <source>
        <dbReference type="ARBA" id="ARBA00023180"/>
    </source>
</evidence>
<keyword evidence="12 16" id="KW-1015">Disulfide bond</keyword>
<feature type="binding site" evidence="15">
    <location>
        <position position="386"/>
    </location>
    <ligand>
        <name>Ca(2+)</name>
        <dbReference type="ChEBI" id="CHEBI:29108"/>
        <label>2</label>
    </ligand>
</feature>
<feature type="disulfide bond" evidence="16">
    <location>
        <begin position="300"/>
        <end position="383"/>
    </location>
</feature>
<evidence type="ECO:0000256" key="6">
    <source>
        <dbReference type="ARBA" id="ARBA00022723"/>
    </source>
</evidence>
<keyword evidence="21" id="KW-1185">Reference proteome</keyword>
<evidence type="ECO:0000256" key="4">
    <source>
        <dbReference type="ARBA" id="ARBA00022670"/>
    </source>
</evidence>
<comment type="caution">
    <text evidence="17">Lacks conserved residue(s) required for the propagation of feature annotation.</text>
</comment>
<feature type="disulfide bond" evidence="16">
    <location>
        <begin position="283"/>
        <end position="288"/>
    </location>
</feature>
<dbReference type="InterPro" id="IPR010294">
    <property type="entry name" value="ADAMTS_spacer1"/>
</dbReference>
<dbReference type="InterPro" id="IPR036383">
    <property type="entry name" value="TSP1_rpt_sf"/>
</dbReference>
<dbReference type="GO" id="GO:0030198">
    <property type="term" value="P:extracellular matrix organization"/>
    <property type="evidence" value="ECO:0007669"/>
    <property type="project" value="InterPro"/>
</dbReference>
<dbReference type="GO" id="GO:0008270">
    <property type="term" value="F:zinc ion binding"/>
    <property type="evidence" value="ECO:0007669"/>
    <property type="project" value="InterPro"/>
</dbReference>
<dbReference type="InterPro" id="IPR041645">
    <property type="entry name" value="ADAMTS_CR_2"/>
</dbReference>
<evidence type="ECO:0000313" key="21">
    <source>
        <dbReference type="Proteomes" id="UP001181693"/>
    </source>
</evidence>
<dbReference type="InterPro" id="IPR050439">
    <property type="entry name" value="ADAMTS_ADAMTS-like"/>
</dbReference>
<evidence type="ECO:0000256" key="11">
    <source>
        <dbReference type="ARBA" id="ARBA00023049"/>
    </source>
</evidence>
<dbReference type="Pfam" id="PF05986">
    <property type="entry name" value="ADAMTS_spacer1"/>
    <property type="match status" value="1"/>
</dbReference>
<feature type="disulfide bond" evidence="16">
    <location>
        <begin position="511"/>
        <end position="523"/>
    </location>
</feature>
<dbReference type="SMART" id="SM00209">
    <property type="entry name" value="TSP1"/>
    <property type="match status" value="3"/>
</dbReference>
<name>A0AAV2ZKH8_PYXAD</name>
<dbReference type="Gene3D" id="3.40.1620.60">
    <property type="match status" value="1"/>
</dbReference>
<evidence type="ECO:0000256" key="12">
    <source>
        <dbReference type="ARBA" id="ARBA00023157"/>
    </source>
</evidence>
<accession>A0AAV2ZKH8</accession>
<evidence type="ECO:0000256" key="5">
    <source>
        <dbReference type="ARBA" id="ARBA00022685"/>
    </source>
</evidence>
<dbReference type="InterPro" id="IPR045371">
    <property type="entry name" value="ADAMTS_CR_3"/>
</dbReference>
<dbReference type="Gene3D" id="2.20.100.10">
    <property type="entry name" value="Thrombospondin type-1 (TSP1) repeat"/>
    <property type="match status" value="3"/>
</dbReference>
<feature type="active site" evidence="14 17">
    <location>
        <position position="323"/>
    </location>
</feature>
<reference evidence="20" key="1">
    <citation type="thesis" date="2020" institute="ProQuest LLC" country="789 East Eisenhower Parkway, Ann Arbor, MI, USA">
        <title>Comparative Genomics and Chromosome Evolution.</title>
        <authorList>
            <person name="Mudd A.B."/>
        </authorList>
    </citation>
    <scope>NUCLEOTIDE SEQUENCE</scope>
    <source>
        <strain evidence="20">1538</strain>
        <tissue evidence="20">Blood</tissue>
    </source>
</reference>
<organism evidence="20 21">
    <name type="scientific">Pyxicephalus adspersus</name>
    <name type="common">African bullfrog</name>
    <dbReference type="NCBI Taxonomy" id="30357"/>
    <lineage>
        <taxon>Eukaryota</taxon>
        <taxon>Metazoa</taxon>
        <taxon>Chordata</taxon>
        <taxon>Craniata</taxon>
        <taxon>Vertebrata</taxon>
        <taxon>Euteleostomi</taxon>
        <taxon>Amphibia</taxon>
        <taxon>Batrachia</taxon>
        <taxon>Anura</taxon>
        <taxon>Neobatrachia</taxon>
        <taxon>Ranoidea</taxon>
        <taxon>Pyxicephalidae</taxon>
        <taxon>Pyxicephalinae</taxon>
        <taxon>Pyxicephalus</taxon>
    </lineage>
</organism>
<evidence type="ECO:0000256" key="17">
    <source>
        <dbReference type="PROSITE-ProRule" id="PRU00276"/>
    </source>
</evidence>
<feature type="compositionally biased region" description="Basic and acidic residues" evidence="18">
    <location>
        <begin position="876"/>
        <end position="886"/>
    </location>
</feature>
<feature type="binding site" evidence="15">
    <location>
        <position position="272"/>
    </location>
    <ligand>
        <name>Ca(2+)</name>
        <dbReference type="ChEBI" id="CHEBI:29108"/>
        <label>1</label>
    </ligand>
</feature>
<keyword evidence="6 15" id="KW-0479">Metal-binding</keyword>
<feature type="binding site" evidence="15">
    <location>
        <position position="182"/>
    </location>
    <ligand>
        <name>Ca(2+)</name>
        <dbReference type="ChEBI" id="CHEBI:29108"/>
        <label>2</label>
    </ligand>
</feature>
<evidence type="ECO:0000256" key="16">
    <source>
        <dbReference type="PIRSR" id="PIRSR613273-3"/>
    </source>
</evidence>
<feature type="region of interest" description="Disordered" evidence="18">
    <location>
        <begin position="876"/>
        <end position="900"/>
    </location>
</feature>
<feature type="disulfide bond" evidence="16">
    <location>
        <begin position="411"/>
        <end position="436"/>
    </location>
</feature>
<dbReference type="Gene3D" id="2.60.120.830">
    <property type="match status" value="1"/>
</dbReference>
<feature type="disulfide bond" evidence="16">
    <location>
        <begin position="431"/>
        <end position="465"/>
    </location>
</feature>
<keyword evidence="15" id="KW-0106">Calcium</keyword>
<feature type="disulfide bond" evidence="16">
    <location>
        <begin position="459"/>
        <end position="470"/>
    </location>
</feature>
<keyword evidence="4" id="KW-0645">Protease</keyword>
<evidence type="ECO:0000256" key="7">
    <source>
        <dbReference type="ARBA" id="ARBA00022729"/>
    </source>
</evidence>
<feature type="compositionally biased region" description="Basic and acidic residues" evidence="18">
    <location>
        <begin position="109"/>
        <end position="130"/>
    </location>
</feature>
<evidence type="ECO:0000256" key="3">
    <source>
        <dbReference type="ARBA" id="ARBA00022530"/>
    </source>
</evidence>
<feature type="compositionally biased region" description="Polar residues" evidence="18">
    <location>
        <begin position="98"/>
        <end position="108"/>
    </location>
</feature>
<comment type="cofactor">
    <cofactor evidence="15">
        <name>Zn(2+)</name>
        <dbReference type="ChEBI" id="CHEBI:29105"/>
    </cofactor>
    <text evidence="15">Binds 1 zinc ion per subunit.</text>
</comment>
<dbReference type="InterPro" id="IPR001590">
    <property type="entry name" value="Peptidase_M12B"/>
</dbReference>
<dbReference type="Pfam" id="PF19236">
    <property type="entry name" value="ADAMTS_CR_3"/>
    <property type="match status" value="1"/>
</dbReference>
<feature type="binding site" evidence="15 17">
    <location>
        <position position="322"/>
    </location>
    <ligand>
        <name>Zn(2+)</name>
        <dbReference type="ChEBI" id="CHEBI:29105"/>
        <note>catalytic</note>
    </ligand>
</feature>
<dbReference type="Proteomes" id="UP001181693">
    <property type="component" value="Unassembled WGS sequence"/>
</dbReference>
<dbReference type="SUPFAM" id="SSF82895">
    <property type="entry name" value="TSP-1 type 1 repeat"/>
    <property type="match status" value="3"/>
</dbReference>
<feature type="region of interest" description="Disordered" evidence="18">
    <location>
        <begin position="98"/>
        <end position="152"/>
    </location>
</feature>
<dbReference type="AlphaFoldDB" id="A0AAV2ZKH8"/>
<evidence type="ECO:0000256" key="9">
    <source>
        <dbReference type="ARBA" id="ARBA00022801"/>
    </source>
</evidence>
<feature type="binding site" evidence="15">
    <location>
        <position position="383"/>
    </location>
    <ligand>
        <name>Ca(2+)</name>
        <dbReference type="ChEBI" id="CHEBI:29108"/>
        <label>1</label>
    </ligand>
</feature>
<feature type="domain" description="Peptidase M12B" evidence="19">
    <location>
        <begin position="179"/>
        <end position="388"/>
    </location>
</feature>
<keyword evidence="13" id="KW-0325">Glycoprotein</keyword>
<dbReference type="CDD" id="cd04273">
    <property type="entry name" value="ZnMc_ADAMTS_like"/>
    <property type="match status" value="1"/>
</dbReference>
<feature type="binding site" evidence="15">
    <location>
        <position position="265"/>
    </location>
    <ligand>
        <name>Ca(2+)</name>
        <dbReference type="ChEBI" id="CHEBI:29108"/>
        <label>2</label>
    </ligand>
</feature>
<dbReference type="EMBL" id="DYDO01000011">
    <property type="protein sequence ID" value="DBA16646.1"/>
    <property type="molecule type" value="Genomic_DNA"/>
</dbReference>
<dbReference type="Gene3D" id="3.40.390.10">
    <property type="entry name" value="Collagenase (Catalytic Domain)"/>
    <property type="match status" value="1"/>
</dbReference>
<dbReference type="InterPro" id="IPR000884">
    <property type="entry name" value="TSP1_rpt"/>
</dbReference>
<dbReference type="Pfam" id="PF01421">
    <property type="entry name" value="Reprolysin"/>
    <property type="match status" value="1"/>
</dbReference>
<feature type="disulfide bond" evidence="16">
    <location>
        <begin position="338"/>
        <end position="367"/>
    </location>
</feature>
<dbReference type="Pfam" id="PF00090">
    <property type="entry name" value="TSP_1"/>
    <property type="match status" value="1"/>
</dbReference>
<keyword evidence="10 15" id="KW-0862">Zinc</keyword>
<dbReference type="Pfam" id="PF19030">
    <property type="entry name" value="TSP1_ADAMTS"/>
    <property type="match status" value="2"/>
</dbReference>
<dbReference type="InterPro" id="IPR013277">
    <property type="entry name" value="Pept_M12B_ADAM-TS8"/>
</dbReference>
<dbReference type="FunFam" id="2.20.100.10:FF:000006">
    <property type="entry name" value="A disintegrin and metalloproteinase with thrombospondin motifs 1"/>
    <property type="match status" value="1"/>
</dbReference>
<evidence type="ECO:0000313" key="20">
    <source>
        <dbReference type="EMBL" id="DBA16646.1"/>
    </source>
</evidence>
<dbReference type="Pfam" id="PF17771">
    <property type="entry name" value="ADAMTS_CR_2"/>
    <property type="match status" value="1"/>
</dbReference>
<feature type="binding site" evidence="15 17">
    <location>
        <position position="332"/>
    </location>
    <ligand>
        <name>Zn(2+)</name>
        <dbReference type="ChEBI" id="CHEBI:29105"/>
        <note>catalytic</note>
    </ligand>
</feature>
<sequence length="900" mass="100130">MLRLVALGEVMEFQLFPDHSFLAPGVHIRHVGRDGAEDEATTGLTDCFYSTQGGMAAFSLCRGVQGVFLHGQDRYVVQPLQTAWGALGQHVVYKVGNDQNVGSNQETSPTREEDKRRYKEDAAQVEERNAGKYGTPGPSSTDPRHQIPPHGVRSVSKIPINQAGTAPQNRPRRFVSSEHFVEVLLVADTSMVEFYGEDLQLHLLTLMSVASHIYKHPSLMNSVNLVVVKVLVVEDEDAGPEVSDNGGLTLRNFCRWQQRYNPSSDRHPEHYDTAILITRQDICGHESCDTLGVADIGTVCDPSKSCAVIEDYGLQAAYTLAHELAHVLSIPHDNSNNCRKIFGDLNRHHLMAPLLLQLNKSMPWSPCSAMHLTEFFYSGHGDCLLDAPVRTLDLPQDLPGTSVQYDLDNQCRQVFGKEFCHCPHTRPEDICAQLWCKIQEDQLCHTKNGSLPWADGTPCGNHRLCWDGVCQDEEDILQPKVPVDGNWGTWGPWGECSRSCGGGVRFSYRDCNNPEPENGGKYCQGQRAIYESCNTQECPFQEKSFREVQCERYNDYNYTDRNGNLIKWIPIYSGVSPRDRCKLMCREHGGNEFKVFQPKVVDGTLCGPESLSVCVQGQCIKAGCDHILHSSKKLDKCAVCGGDGSSCRKISGSLNKSKYGYTDVVTIPAGATNIDVKQRSHRGIVYDGIYLAIKRADGSYLLNGDNIVSSIEQDIHLRGTVLLYSGSNTNLERLQSFQPLPEPLTIQILRVAGESIPPKIKYTFFVPKDLTYGRLKVKVSHHSLRPLLTAQWFLGDWSPCSKSCGSGWRRRTVECRNVDGGASEQCPEELRPENIQACGDLPCPIWRAGGWSHCSHSCGEGIRTQRISCVDYTGKETEDDKCDPKKRPAASVNPCKLEEC</sequence>
<proteinExistence type="predicted"/>
<keyword evidence="7" id="KW-0732">Signal</keyword>
<dbReference type="PRINTS" id="PR01857">
    <property type="entry name" value="ADAMTSFAMILY"/>
</dbReference>
<keyword evidence="5" id="KW-0165">Cleavage on pair of basic residues</keyword>
<dbReference type="PANTHER" id="PTHR13723">
    <property type="entry name" value="ADAMTS A DISINTEGRIN AND METALLOPROTEASE WITH THROMBOSPONDIN MOTIFS PROTEASE"/>
    <property type="match status" value="1"/>
</dbReference>
<dbReference type="SUPFAM" id="SSF55486">
    <property type="entry name" value="Metalloproteases ('zincins'), catalytic domain"/>
    <property type="match status" value="1"/>
</dbReference>
<feature type="binding site" evidence="15">
    <location>
        <position position="182"/>
    </location>
    <ligand>
        <name>Ca(2+)</name>
        <dbReference type="ChEBI" id="CHEBI:29108"/>
        <label>1</label>
    </ligand>
</feature>
<keyword evidence="8" id="KW-0677">Repeat</keyword>
<dbReference type="GO" id="GO:0006508">
    <property type="term" value="P:proteolysis"/>
    <property type="evidence" value="ECO:0007669"/>
    <property type="project" value="UniProtKB-KW"/>
</dbReference>
<feature type="disulfide bond" evidence="16">
    <location>
        <begin position="496"/>
        <end position="533"/>
    </location>
</feature>
<dbReference type="PANTHER" id="PTHR13723:SF41">
    <property type="entry name" value="A DISINTEGRIN AND METALLOPROTEINASE WITH THROMBOSPONDIN MOTIFS 8"/>
    <property type="match status" value="1"/>
</dbReference>
<dbReference type="InterPro" id="IPR013273">
    <property type="entry name" value="ADAMTS/ADAMTS-like"/>
</dbReference>
<protein>
    <recommendedName>
        <fullName evidence="19">Peptidase M12B domain-containing protein</fullName>
    </recommendedName>
</protein>
<dbReference type="FunFam" id="3.40.390.10:FF:000001">
    <property type="entry name" value="A disintegrin and metalloproteinase with thrombospondin motifs 1"/>
    <property type="match status" value="1"/>
</dbReference>
<dbReference type="PROSITE" id="PS50092">
    <property type="entry name" value="TSP1"/>
    <property type="match status" value="3"/>
</dbReference>
<feature type="binding site" evidence="15">
    <location>
        <position position="265"/>
    </location>
    <ligand>
        <name>Ca(2+)</name>
        <dbReference type="ChEBI" id="CHEBI:29108"/>
        <label>1</label>
    </ligand>
</feature>
<feature type="disulfide bond" evidence="16">
    <location>
        <begin position="500"/>
        <end position="538"/>
    </location>
</feature>
<dbReference type="GO" id="GO:0004222">
    <property type="term" value="F:metalloendopeptidase activity"/>
    <property type="evidence" value="ECO:0007669"/>
    <property type="project" value="InterPro"/>
</dbReference>
<comment type="caution">
    <text evidence="20">The sequence shown here is derived from an EMBL/GenBank/DDBJ whole genome shotgun (WGS) entry which is preliminary data.</text>
</comment>
<dbReference type="PRINTS" id="PR01861">
    <property type="entry name" value="ADAMTS8"/>
</dbReference>
<keyword evidence="2" id="KW-0964">Secreted</keyword>
<gene>
    <name evidence="20" type="ORF">GDO54_004020</name>
</gene>
<keyword evidence="3" id="KW-0272">Extracellular matrix</keyword>
<evidence type="ECO:0000256" key="15">
    <source>
        <dbReference type="PIRSR" id="PIRSR613273-2"/>
    </source>
</evidence>
<evidence type="ECO:0000256" key="18">
    <source>
        <dbReference type="SAM" id="MobiDB-lite"/>
    </source>
</evidence>
<keyword evidence="9" id="KW-0378">Hydrolase</keyword>